<evidence type="ECO:0008006" key="4">
    <source>
        <dbReference type="Google" id="ProtNLM"/>
    </source>
</evidence>
<evidence type="ECO:0000313" key="2">
    <source>
        <dbReference type="EMBL" id="SHL99216.1"/>
    </source>
</evidence>
<keyword evidence="1" id="KW-0732">Signal</keyword>
<evidence type="ECO:0000256" key="1">
    <source>
        <dbReference type="SAM" id="SignalP"/>
    </source>
</evidence>
<keyword evidence="3" id="KW-1185">Reference proteome</keyword>
<evidence type="ECO:0000313" key="3">
    <source>
        <dbReference type="Proteomes" id="UP000322545"/>
    </source>
</evidence>
<proteinExistence type="predicted"/>
<feature type="chain" id="PRO_5012793990" description="DUF3179 domain-containing protein" evidence="1">
    <location>
        <begin position="21"/>
        <end position="397"/>
    </location>
</feature>
<feature type="signal peptide" evidence="1">
    <location>
        <begin position="1"/>
        <end position="20"/>
    </location>
</feature>
<dbReference type="EMBL" id="FRCB01000004">
    <property type="protein sequence ID" value="SHL99216.1"/>
    <property type="molecule type" value="Genomic_DNA"/>
</dbReference>
<dbReference type="Pfam" id="PF11376">
    <property type="entry name" value="DUF3179"/>
    <property type="match status" value="1"/>
</dbReference>
<reference evidence="2 3" key="1">
    <citation type="submission" date="2016-11" db="EMBL/GenBank/DDBJ databases">
        <authorList>
            <person name="Varghese N."/>
            <person name="Submissions S."/>
        </authorList>
    </citation>
    <scope>NUCLEOTIDE SEQUENCE [LARGE SCALE GENOMIC DNA]</scope>
    <source>
        <strain evidence="2 3">DSM 28249</strain>
    </source>
</reference>
<dbReference type="AlphaFoldDB" id="A0A1M7F5B1"/>
<dbReference type="Proteomes" id="UP000322545">
    <property type="component" value="Unassembled WGS sequence"/>
</dbReference>
<accession>A0A1M7F5B1</accession>
<protein>
    <recommendedName>
        <fullName evidence="4">DUF3179 domain-containing protein</fullName>
    </recommendedName>
</protein>
<gene>
    <name evidence="2" type="ORF">SAMN05443432_10453</name>
</gene>
<name>A0A1M7F5B1_9RHOB</name>
<organism evidence="2 3">
    <name type="scientific">Roseovarius litoreus</name>
    <dbReference type="NCBI Taxonomy" id="1155722"/>
    <lineage>
        <taxon>Bacteria</taxon>
        <taxon>Pseudomonadati</taxon>
        <taxon>Pseudomonadota</taxon>
        <taxon>Alphaproteobacteria</taxon>
        <taxon>Rhodobacterales</taxon>
        <taxon>Roseobacteraceae</taxon>
        <taxon>Roseovarius</taxon>
    </lineage>
</organism>
<sequence length="397" mass="43233">MPRLPILTAILALAAHMAAADPAFWKHEWPNTDFTTTSVESWVEIVSGGPPKDGIPALSDPEFIEASEETRIGGREPVITLEIADAVPRAYPIRYLTWHEIVNDEVAGVPVAVTFCPLCNSGLVFDRRAGGRVLEFGVSGKLRHSDMIMYDRQTESWWQQAVGEAIVGDVTGTELRQVPAWMESWDQFRARHPDGLVMAEPAYPRRYGQNPYGGYDGLTRPFLYSGDPPPHGIPALARVVRVGDRAWPLERVRRHGGLSEEGVVIGWEAGQASALDTEVIAQGRDVGSVRVRDAQGRDLPHDVMFAFAFHAFWPEGRWMLGERGGRAGLEPHGGQQAWDLVLEAEKPVGGMGPCAFVIGAQGADQGDAVGREGRVQLVQSLGCGADGGIGRHDLLKP</sequence>
<dbReference type="InterPro" id="IPR021516">
    <property type="entry name" value="DUF3179"/>
</dbReference>